<dbReference type="OrthoDB" id="10006327at2"/>
<gene>
    <name evidence="8" type="ORF">SAMN05660197_1875</name>
</gene>
<evidence type="ECO:0000256" key="7">
    <source>
        <dbReference type="ARBA" id="ARBA00023237"/>
    </source>
</evidence>
<keyword evidence="4" id="KW-1134">Transmembrane beta strand</keyword>
<dbReference type="PANTHER" id="PTHR30026:SF20">
    <property type="entry name" value="OUTER MEMBRANE PROTEIN TOLC"/>
    <property type="match status" value="1"/>
</dbReference>
<keyword evidence="9" id="KW-1185">Reference proteome</keyword>
<comment type="similarity">
    <text evidence="2">Belongs to the outer membrane factor (OMF) (TC 1.B.17) family.</text>
</comment>
<evidence type="ECO:0000256" key="3">
    <source>
        <dbReference type="ARBA" id="ARBA00022448"/>
    </source>
</evidence>
<dbReference type="SUPFAM" id="SSF56954">
    <property type="entry name" value="Outer membrane efflux proteins (OEP)"/>
    <property type="match status" value="1"/>
</dbReference>
<dbReference type="PANTHER" id="PTHR30026">
    <property type="entry name" value="OUTER MEMBRANE PROTEIN TOLC"/>
    <property type="match status" value="1"/>
</dbReference>
<dbReference type="STRING" id="1069081.SAMN05660197_1875"/>
<reference evidence="9" key="1">
    <citation type="submission" date="2017-04" db="EMBL/GenBank/DDBJ databases">
        <authorList>
            <person name="Varghese N."/>
            <person name="Submissions S."/>
        </authorList>
    </citation>
    <scope>NUCLEOTIDE SEQUENCE [LARGE SCALE GENOMIC DNA]</scope>
    <source>
        <strain evidence="9">DSM 16512</strain>
    </source>
</reference>
<evidence type="ECO:0000256" key="5">
    <source>
        <dbReference type="ARBA" id="ARBA00022692"/>
    </source>
</evidence>
<keyword evidence="6" id="KW-0472">Membrane</keyword>
<evidence type="ECO:0000256" key="1">
    <source>
        <dbReference type="ARBA" id="ARBA00004442"/>
    </source>
</evidence>
<keyword evidence="5" id="KW-0812">Transmembrane</keyword>
<evidence type="ECO:0000313" key="8">
    <source>
        <dbReference type="EMBL" id="SMC10044.1"/>
    </source>
</evidence>
<dbReference type="AlphaFoldDB" id="A0A1W1WUP1"/>
<evidence type="ECO:0000256" key="6">
    <source>
        <dbReference type="ARBA" id="ARBA00023136"/>
    </source>
</evidence>
<evidence type="ECO:0000313" key="9">
    <source>
        <dbReference type="Proteomes" id="UP000192602"/>
    </source>
</evidence>
<dbReference type="InterPro" id="IPR003423">
    <property type="entry name" value="OMP_efflux"/>
</dbReference>
<comment type="subcellular location">
    <subcellularLocation>
        <location evidence="1">Cell outer membrane</location>
    </subcellularLocation>
</comment>
<dbReference type="InterPro" id="IPR051906">
    <property type="entry name" value="TolC-like"/>
</dbReference>
<name>A0A1W1WUP1_9BACT</name>
<dbReference type="GO" id="GO:0015562">
    <property type="term" value="F:efflux transmembrane transporter activity"/>
    <property type="evidence" value="ECO:0007669"/>
    <property type="project" value="InterPro"/>
</dbReference>
<dbReference type="Gene3D" id="1.20.1600.10">
    <property type="entry name" value="Outer membrane efflux proteins (OEP)"/>
    <property type="match status" value="1"/>
</dbReference>
<dbReference type="RefSeq" id="WP_084276424.1">
    <property type="nucleotide sequence ID" value="NZ_AP026671.1"/>
</dbReference>
<evidence type="ECO:0000256" key="2">
    <source>
        <dbReference type="ARBA" id="ARBA00007613"/>
    </source>
</evidence>
<dbReference type="GO" id="GO:0009279">
    <property type="term" value="C:cell outer membrane"/>
    <property type="evidence" value="ECO:0007669"/>
    <property type="project" value="UniProtKB-SubCell"/>
</dbReference>
<accession>A0A1W1WUP1</accession>
<organism evidence="8 9">
    <name type="scientific">Nitratiruptor tergarcus DSM 16512</name>
    <dbReference type="NCBI Taxonomy" id="1069081"/>
    <lineage>
        <taxon>Bacteria</taxon>
        <taxon>Pseudomonadati</taxon>
        <taxon>Campylobacterota</taxon>
        <taxon>Epsilonproteobacteria</taxon>
        <taxon>Nautiliales</taxon>
        <taxon>Nitratiruptoraceae</taxon>
        <taxon>Nitratiruptor</taxon>
    </lineage>
</organism>
<dbReference type="GO" id="GO:0015288">
    <property type="term" value="F:porin activity"/>
    <property type="evidence" value="ECO:0007669"/>
    <property type="project" value="TreeGrafter"/>
</dbReference>
<dbReference type="Proteomes" id="UP000192602">
    <property type="component" value="Unassembled WGS sequence"/>
</dbReference>
<protein>
    <submittedName>
        <fullName evidence="8">Outer membrane protein TolC</fullName>
    </submittedName>
</protein>
<keyword evidence="7" id="KW-0998">Cell outer membrane</keyword>
<proteinExistence type="inferred from homology"/>
<dbReference type="GO" id="GO:1990281">
    <property type="term" value="C:efflux pump complex"/>
    <property type="evidence" value="ECO:0007669"/>
    <property type="project" value="TreeGrafter"/>
</dbReference>
<dbReference type="Pfam" id="PF02321">
    <property type="entry name" value="OEP"/>
    <property type="match status" value="1"/>
</dbReference>
<keyword evidence="3" id="KW-0813">Transport</keyword>
<evidence type="ECO:0000256" key="4">
    <source>
        <dbReference type="ARBA" id="ARBA00022452"/>
    </source>
</evidence>
<dbReference type="EMBL" id="FWWZ01000001">
    <property type="protein sequence ID" value="SMC10044.1"/>
    <property type="molecule type" value="Genomic_DNA"/>
</dbReference>
<sequence length="552" mass="65055">MHRVVAVLILFFSSVFGGWCIQHAVQRAIHDNEDKIFFKTFPNGIICQNNGLYRFVTGVYKSKKEAILSLKLARKTHPDAFLKKCDILQCKNPIKKIYNDITVEKKQAKKVIKKEQNITANESEDAFVKKILQTLDNKEKENSYTLGFYEFLERLFHNDYNAKNLDYTKQLVQLEAFLDNVQYDWNIYGNVALRYSKFIDYDLATDKEFISDFGINIEKRLFDGGMLEKNSIFLLKKRLAKLDYLTAKDKLSLYGLEIYTQALLYQHLKNVYQEEYFNQKSFYYLVKERTKAGIASPVDEIDAKNDLLELKKSLLVKIYEYLYSDYLLRNSIELNTTKPIVLQDIGFDIDEEGGLEELYKKAYETNREVKKEQTRYALTKKQIKNSERAFLPIIDFSGSLFYEYKKDFTETPHKNAHGLNYNAGVTIKIPIYSLEARSEYIQKAKLHAVVQKNKMLDTMKRISKDIHRLYNENRRLAKHMRILQQQLTLMKEKMHLVKQRYLNGLAQYRDFKDALRSYLGYEEEKESIKLQMIRNSAQINILIGKQIFYGEN</sequence>